<feature type="compositionally biased region" description="Polar residues" evidence="2">
    <location>
        <begin position="78"/>
        <end position="99"/>
    </location>
</feature>
<sequence length="118" mass="13388">MAAKLQNNLQQSFCDLCGDIQELGTHTSMLENKMADHAETHNALTSEVRELRAQMESYESKLADVKDWSTKDESHTILTNEQSGETPSQQTQTITNQPNYHALNITDRPQAHVPKRHK</sequence>
<proteinExistence type="predicted"/>
<dbReference type="EMBL" id="OW240914">
    <property type="protein sequence ID" value="CAH2277004.1"/>
    <property type="molecule type" value="Genomic_DNA"/>
</dbReference>
<keyword evidence="1" id="KW-0175">Coiled coil</keyword>
<dbReference type="Proteomes" id="UP001295444">
    <property type="component" value="Chromosome 03"/>
</dbReference>
<feature type="coiled-coil region" evidence="1">
    <location>
        <begin position="34"/>
        <end position="68"/>
    </location>
</feature>
<evidence type="ECO:0000313" key="4">
    <source>
        <dbReference type="Proteomes" id="UP001295444"/>
    </source>
</evidence>
<evidence type="ECO:0000313" key="3">
    <source>
        <dbReference type="EMBL" id="CAH2277004.1"/>
    </source>
</evidence>
<gene>
    <name evidence="3" type="ORF">PECUL_23A041316</name>
</gene>
<name>A0AAD1RRZ0_PELCU</name>
<reference evidence="3" key="1">
    <citation type="submission" date="2022-03" db="EMBL/GenBank/DDBJ databases">
        <authorList>
            <person name="Alioto T."/>
            <person name="Alioto T."/>
            <person name="Gomez Garrido J."/>
        </authorList>
    </citation>
    <scope>NUCLEOTIDE SEQUENCE</scope>
</reference>
<feature type="region of interest" description="Disordered" evidence="2">
    <location>
        <begin position="78"/>
        <end position="118"/>
    </location>
</feature>
<dbReference type="AlphaFoldDB" id="A0AAD1RRZ0"/>
<accession>A0AAD1RRZ0</accession>
<organism evidence="3 4">
    <name type="scientific">Pelobates cultripes</name>
    <name type="common">Western spadefoot toad</name>
    <dbReference type="NCBI Taxonomy" id="61616"/>
    <lineage>
        <taxon>Eukaryota</taxon>
        <taxon>Metazoa</taxon>
        <taxon>Chordata</taxon>
        <taxon>Craniata</taxon>
        <taxon>Vertebrata</taxon>
        <taxon>Euteleostomi</taxon>
        <taxon>Amphibia</taxon>
        <taxon>Batrachia</taxon>
        <taxon>Anura</taxon>
        <taxon>Pelobatoidea</taxon>
        <taxon>Pelobatidae</taxon>
        <taxon>Pelobates</taxon>
    </lineage>
</organism>
<evidence type="ECO:0000256" key="1">
    <source>
        <dbReference type="SAM" id="Coils"/>
    </source>
</evidence>
<keyword evidence="4" id="KW-1185">Reference proteome</keyword>
<evidence type="ECO:0000256" key="2">
    <source>
        <dbReference type="SAM" id="MobiDB-lite"/>
    </source>
</evidence>
<protein>
    <submittedName>
        <fullName evidence="3">Uncharacterized protein</fullName>
    </submittedName>
</protein>